<gene>
    <name evidence="2" type="ORF">EYC82_06045</name>
</gene>
<protein>
    <submittedName>
        <fullName evidence="2">Uncharacterized protein</fullName>
    </submittedName>
</protein>
<keyword evidence="1" id="KW-0560">Oxidoreductase</keyword>
<evidence type="ECO:0000313" key="3">
    <source>
        <dbReference type="Proteomes" id="UP001143304"/>
    </source>
</evidence>
<evidence type="ECO:0000313" key="2">
    <source>
        <dbReference type="EMBL" id="MCX2976910.1"/>
    </source>
</evidence>
<proteinExistence type="predicted"/>
<dbReference type="EMBL" id="SHNO01000001">
    <property type="protein sequence ID" value="MCX2976910.1"/>
    <property type="molecule type" value="Genomic_DNA"/>
</dbReference>
<comment type="caution">
    <text evidence="2">The sequence shown here is derived from an EMBL/GenBank/DDBJ whole genome shotgun (WGS) entry which is preliminary data.</text>
</comment>
<dbReference type="RefSeq" id="WP_279248651.1">
    <property type="nucleotide sequence ID" value="NZ_SHNO01000001.1"/>
</dbReference>
<name>A0ABT3T509_9GAMM</name>
<sequence length="92" mass="10313">MIRTNLGKSLPAWQQWGAKYFGWIFFKTVEEGSATSCYVATNPDLVDVRGFYFADCAVAEGTPYMTDDAMAAELWRISTELTRDYLPAVTPS</sequence>
<dbReference type="PANTHER" id="PTHR43157:SF31">
    <property type="entry name" value="PHOSPHATIDYLINOSITOL-GLYCAN BIOSYNTHESIS CLASS F PROTEIN"/>
    <property type="match status" value="1"/>
</dbReference>
<reference evidence="2" key="1">
    <citation type="submission" date="2019-02" db="EMBL/GenBank/DDBJ databases">
        <authorList>
            <person name="Li S.-H."/>
        </authorList>
    </citation>
    <scope>NUCLEOTIDE SEQUENCE</scope>
    <source>
        <strain evidence="2">IMCC11814</strain>
    </source>
</reference>
<keyword evidence="3" id="KW-1185">Reference proteome</keyword>
<organism evidence="2 3">
    <name type="scientific">Candidatus Marimicrobium litorale</name>
    <dbReference type="NCBI Taxonomy" id="2518991"/>
    <lineage>
        <taxon>Bacteria</taxon>
        <taxon>Pseudomonadati</taxon>
        <taxon>Pseudomonadota</taxon>
        <taxon>Gammaproteobacteria</taxon>
        <taxon>Cellvibrionales</taxon>
        <taxon>Halieaceae</taxon>
        <taxon>Marimicrobium</taxon>
    </lineage>
</organism>
<accession>A0ABT3T509</accession>
<evidence type="ECO:0000256" key="1">
    <source>
        <dbReference type="ARBA" id="ARBA00023002"/>
    </source>
</evidence>
<dbReference type="Proteomes" id="UP001143304">
    <property type="component" value="Unassembled WGS sequence"/>
</dbReference>
<dbReference type="Gene3D" id="3.40.50.720">
    <property type="entry name" value="NAD(P)-binding Rossmann-like Domain"/>
    <property type="match status" value="1"/>
</dbReference>
<dbReference type="PANTHER" id="PTHR43157">
    <property type="entry name" value="PHOSPHATIDYLINOSITOL-GLYCAN BIOSYNTHESIS CLASS F PROTEIN-RELATED"/>
    <property type="match status" value="1"/>
</dbReference>